<accession>A0A6S6UJQ1</accession>
<gene>
    <name evidence="1" type="ORF">HELGO_WM21752</name>
</gene>
<evidence type="ECO:0000313" key="1">
    <source>
        <dbReference type="EMBL" id="CAA6827673.1"/>
    </source>
</evidence>
<protein>
    <submittedName>
        <fullName evidence="1">Uncharacterized protein</fullName>
    </submittedName>
</protein>
<organism evidence="1">
    <name type="scientific">uncultured Aureispira sp</name>
    <dbReference type="NCBI Taxonomy" id="1331704"/>
    <lineage>
        <taxon>Bacteria</taxon>
        <taxon>Pseudomonadati</taxon>
        <taxon>Bacteroidota</taxon>
        <taxon>Saprospiria</taxon>
        <taxon>Saprospirales</taxon>
        <taxon>Saprospiraceae</taxon>
        <taxon>Aureispira</taxon>
        <taxon>environmental samples</taxon>
    </lineage>
</organism>
<proteinExistence type="predicted"/>
<dbReference type="AlphaFoldDB" id="A0A6S6UJQ1"/>
<dbReference type="EMBL" id="CACVAQ010000407">
    <property type="protein sequence ID" value="CAA6827673.1"/>
    <property type="molecule type" value="Genomic_DNA"/>
</dbReference>
<reference evidence="1" key="1">
    <citation type="submission" date="2020-01" db="EMBL/GenBank/DDBJ databases">
        <authorList>
            <person name="Meier V. D."/>
            <person name="Meier V D."/>
        </authorList>
    </citation>
    <scope>NUCLEOTIDE SEQUENCE</scope>
    <source>
        <strain evidence="1">HLG_WM_MAG_10</strain>
    </source>
</reference>
<sequence length="37" mass="4500">MKDLKKKRATFIKNNVKELLKEELNQYICNLEKSLYL</sequence>
<name>A0A6S6UJQ1_9BACT</name>